<protein>
    <submittedName>
        <fullName evidence="2">Uncharacterized protein</fullName>
    </submittedName>
</protein>
<reference evidence="2" key="1">
    <citation type="submission" date="2020-11" db="EMBL/GenBank/DDBJ databases">
        <authorList>
            <person name="Tran Van P."/>
        </authorList>
    </citation>
    <scope>NUCLEOTIDE SEQUENCE</scope>
</reference>
<dbReference type="AlphaFoldDB" id="A0A7R9HNN0"/>
<evidence type="ECO:0000256" key="1">
    <source>
        <dbReference type="SAM" id="MobiDB-lite"/>
    </source>
</evidence>
<dbReference type="EMBL" id="OB794018">
    <property type="protein sequence ID" value="CAD7429265.1"/>
    <property type="molecule type" value="Genomic_DNA"/>
</dbReference>
<gene>
    <name evidence="2" type="ORF">TMSB3V08_LOCUS6045</name>
</gene>
<accession>A0A7R9HNN0</accession>
<feature type="compositionally biased region" description="Basic and acidic residues" evidence="1">
    <location>
        <begin position="1"/>
        <end position="19"/>
    </location>
</feature>
<evidence type="ECO:0000313" key="2">
    <source>
        <dbReference type="EMBL" id="CAD7429265.1"/>
    </source>
</evidence>
<feature type="compositionally biased region" description="Polar residues" evidence="1">
    <location>
        <begin position="80"/>
        <end position="97"/>
    </location>
</feature>
<feature type="region of interest" description="Disordered" evidence="1">
    <location>
        <begin position="65"/>
        <end position="97"/>
    </location>
</feature>
<feature type="region of interest" description="Disordered" evidence="1">
    <location>
        <begin position="1"/>
        <end position="29"/>
    </location>
</feature>
<proteinExistence type="predicted"/>
<name>A0A7R9HNN0_9NEOP</name>
<organism evidence="2">
    <name type="scientific">Timema monikensis</name>
    <dbReference type="NCBI Taxonomy" id="170555"/>
    <lineage>
        <taxon>Eukaryota</taxon>
        <taxon>Metazoa</taxon>
        <taxon>Ecdysozoa</taxon>
        <taxon>Arthropoda</taxon>
        <taxon>Hexapoda</taxon>
        <taxon>Insecta</taxon>
        <taxon>Pterygota</taxon>
        <taxon>Neoptera</taxon>
        <taxon>Polyneoptera</taxon>
        <taxon>Phasmatodea</taxon>
        <taxon>Timematodea</taxon>
        <taxon>Timematoidea</taxon>
        <taxon>Timematidae</taxon>
        <taxon>Timema</taxon>
    </lineage>
</organism>
<sequence>MKNEEVNPHFRGGKVENHLGKTTPVHPTDIRTSIFPSSTVELNTTSALANYATEAGSERALAWRESGKPFRNPPPVYPTEIQTSISPSSAVGLNTTSASANHATEAGFEDANLSSSVRGQSCDDVTIRRKAEGVTGKGNAGY</sequence>